<dbReference type="EMBL" id="KY052852">
    <property type="protein sequence ID" value="ASF00711.1"/>
    <property type="molecule type" value="Genomic_DNA"/>
</dbReference>
<reference evidence="1" key="1">
    <citation type="submission" date="2016-10" db="EMBL/GenBank/DDBJ databases">
        <authorList>
            <person name="Varghese N."/>
        </authorList>
    </citation>
    <scope>NUCLEOTIDE SEQUENCE</scope>
</reference>
<protein>
    <submittedName>
        <fullName evidence="1">Uncharacterized protein</fullName>
    </submittedName>
</protein>
<organism evidence="1">
    <name type="scientific">uncultured virus</name>
    <dbReference type="NCBI Taxonomy" id="340016"/>
    <lineage>
        <taxon>Viruses</taxon>
        <taxon>environmental samples</taxon>
    </lineage>
</organism>
<evidence type="ECO:0000313" key="1">
    <source>
        <dbReference type="EMBL" id="ASF00711.1"/>
    </source>
</evidence>
<reference evidence="1" key="2">
    <citation type="journal article" date="2017" name="Nat. Commun.">
        <title>Single-virus genomics reveals hidden cosmopolitan and abundant viruses.</title>
        <authorList>
            <person name="Martinez-Hernandez F."/>
            <person name="Fornas O."/>
            <person name="Lluesma Gomez M."/>
            <person name="Bolduc B."/>
            <person name="de la Cruz Pena M.J."/>
            <person name="Martinez J.M."/>
            <person name="Anton J."/>
            <person name="Gasol J.M."/>
            <person name="Rosselli R."/>
            <person name="Rodriguez-Valera F."/>
            <person name="Sullivan M.B."/>
            <person name="Acinas S.G."/>
            <person name="Martinez-Garcia M."/>
        </authorList>
    </citation>
    <scope>NUCLEOTIDE SEQUENCE</scope>
</reference>
<proteinExistence type="predicted"/>
<sequence>MELIEGIAVSELCDYSFGDQSGQWGNIPTSFMVDANLNNLDFATKVFEIKKERDYMTLFIDNIRLYKRDIKDVKPEDKAYVDSLMEKSDLLKLCAAFPDMRFIIFTNLEDTPTDEYIFDAIPENVLCISAVNAIAHGGKVVPAPYGVQRRMNDSDDRVDVLKKIMWESDYVYPYYLYVSHNEDSHEERKGIKELFRNNTWSIVDETRVSYEVFLTRLKQCKFMICPRGNAIDCHRNWEVLYMRRVPIMKRDPYLQELFKDYPVLWVDDFAEVNQTMLMDNYNLYEKAQDLILGELSLPFYFQTTVHKALNG</sequence>
<name>A0A218MNA5_9VIRU</name>
<accession>A0A218MNA5</accession>